<keyword evidence="4" id="KW-1185">Reference proteome</keyword>
<accession>A0AAV0THD9</accession>
<dbReference type="AlphaFoldDB" id="A0AAV0THD9"/>
<evidence type="ECO:0000256" key="1">
    <source>
        <dbReference type="SAM" id="MobiDB-lite"/>
    </source>
</evidence>
<protein>
    <submittedName>
        <fullName evidence="3">Uncharacterized protein</fullName>
    </submittedName>
</protein>
<dbReference type="Proteomes" id="UP001162031">
    <property type="component" value="Unassembled WGS sequence"/>
</dbReference>
<organism evidence="3 4">
    <name type="scientific">Hyaloperonospora brassicae</name>
    <name type="common">Brassica downy mildew</name>
    <name type="synonym">Peronospora brassicae</name>
    <dbReference type="NCBI Taxonomy" id="162125"/>
    <lineage>
        <taxon>Eukaryota</taxon>
        <taxon>Sar</taxon>
        <taxon>Stramenopiles</taxon>
        <taxon>Oomycota</taxon>
        <taxon>Peronosporomycetes</taxon>
        <taxon>Peronosporales</taxon>
        <taxon>Peronosporaceae</taxon>
        <taxon>Hyaloperonospora</taxon>
    </lineage>
</organism>
<evidence type="ECO:0000313" key="4">
    <source>
        <dbReference type="Proteomes" id="UP001162031"/>
    </source>
</evidence>
<evidence type="ECO:0000313" key="3">
    <source>
        <dbReference type="EMBL" id="CAI5719482.1"/>
    </source>
</evidence>
<name>A0AAV0THD9_HYABA</name>
<feature type="signal peptide" evidence="2">
    <location>
        <begin position="1"/>
        <end position="20"/>
    </location>
</feature>
<feature type="chain" id="PRO_5043841283" evidence="2">
    <location>
        <begin position="21"/>
        <end position="264"/>
    </location>
</feature>
<comment type="caution">
    <text evidence="3">The sequence shown here is derived from an EMBL/GenBank/DDBJ whole genome shotgun (WGS) entry which is preliminary data.</text>
</comment>
<proteinExistence type="predicted"/>
<gene>
    <name evidence="3" type="ORF">HBR001_LOCUS2202</name>
</gene>
<evidence type="ECO:0000256" key="2">
    <source>
        <dbReference type="SAM" id="SignalP"/>
    </source>
</evidence>
<feature type="region of interest" description="Disordered" evidence="1">
    <location>
        <begin position="195"/>
        <end position="214"/>
    </location>
</feature>
<reference evidence="3" key="1">
    <citation type="submission" date="2022-12" db="EMBL/GenBank/DDBJ databases">
        <authorList>
            <person name="Webb A."/>
        </authorList>
    </citation>
    <scope>NUCLEOTIDE SEQUENCE</scope>
    <source>
        <strain evidence="3">Hp1</strain>
    </source>
</reference>
<dbReference type="EMBL" id="CANTFL010000235">
    <property type="protein sequence ID" value="CAI5719482.1"/>
    <property type="molecule type" value="Genomic_DNA"/>
</dbReference>
<keyword evidence="2" id="KW-0732">Signal</keyword>
<sequence length="264" mass="28635">MLRFALFLAVGTLATLSVSATSSLDKKWDKQFRSKISESQPPSGTCSVCFYERTNFAGPEFCVGKRAKGCIDANPIVAPGAIKSIKFGNGCDLVVNIRVTDAPFDEHVAVFSADVADTGYNLTTSKHSVQEVYVEEAGRACFLGTPSSGDGFGVCYSEDVPVVDSRYQDSINELMLFKTDANDFDVIVYDNDNYNQREPSPVHQDVANGNSVGHERRFTGYSKIHKRGAAPRASRAMPNGIRSIKFAYLKTDSGNTSSSLTPAP</sequence>